<evidence type="ECO:0000313" key="2">
    <source>
        <dbReference type="Proteomes" id="UP001165565"/>
    </source>
</evidence>
<proteinExistence type="predicted"/>
<sequence length="100" mass="10500">MKRARAGWNGAVLVCGKCSRKLDGGFGAKGRSRLAKALRQCAGLGKGRKASVGVIETKCLGLCPKHAVTVVDTRRPGEWLVVEPGEDVAALAARFASPVR</sequence>
<dbReference type="Proteomes" id="UP001165565">
    <property type="component" value="Unassembled WGS sequence"/>
</dbReference>
<dbReference type="Gene3D" id="3.40.30.10">
    <property type="entry name" value="Glutaredoxin"/>
    <property type="match status" value="1"/>
</dbReference>
<comment type="caution">
    <text evidence="1">The sequence shown here is derived from an EMBL/GenBank/DDBJ whole genome shotgun (WGS) entry which is preliminary data.</text>
</comment>
<dbReference type="EMBL" id="JANFAV010000003">
    <property type="protein sequence ID" value="MCW6534549.1"/>
    <property type="molecule type" value="Genomic_DNA"/>
</dbReference>
<gene>
    <name evidence="1" type="ORF">NEE01_07095</name>
</gene>
<dbReference type="AlphaFoldDB" id="A0AA41ZCU3"/>
<accession>A0AA41ZCU3</accession>
<evidence type="ECO:0000313" key="1">
    <source>
        <dbReference type="EMBL" id="MCW6534549.1"/>
    </source>
</evidence>
<name>A0AA41ZCU3_9SPHN</name>
<keyword evidence="2" id="KW-1185">Reference proteome</keyword>
<reference evidence="1" key="1">
    <citation type="submission" date="2022-06" db="EMBL/GenBank/DDBJ databases">
        <title>Sphingomonas sp. nov. isolated from rhizosphere soil of tomato.</title>
        <authorList>
            <person name="Dong H."/>
            <person name="Gao R."/>
        </authorList>
    </citation>
    <scope>NUCLEOTIDE SEQUENCE</scope>
    <source>
        <strain evidence="1">MMSM24</strain>
    </source>
</reference>
<dbReference type="RefSeq" id="WP_265268425.1">
    <property type="nucleotide sequence ID" value="NZ_JANFAV010000003.1"/>
</dbReference>
<organism evidence="1 2">
    <name type="scientific">Sphingomonas lycopersici</name>
    <dbReference type="NCBI Taxonomy" id="2951807"/>
    <lineage>
        <taxon>Bacteria</taxon>
        <taxon>Pseudomonadati</taxon>
        <taxon>Pseudomonadota</taxon>
        <taxon>Alphaproteobacteria</taxon>
        <taxon>Sphingomonadales</taxon>
        <taxon>Sphingomonadaceae</taxon>
        <taxon>Sphingomonas</taxon>
    </lineage>
</organism>
<protein>
    <submittedName>
        <fullName evidence="1">(2Fe-2S) ferredoxin domain-containing protein</fullName>
    </submittedName>
</protein>